<accession>A0A7G2CK93</accession>
<name>A0A7G2CK93_9TRYP</name>
<dbReference type="OrthoDB" id="267457at2759"/>
<protein>
    <submittedName>
        <fullName evidence="2">Uncharacterized protein</fullName>
    </submittedName>
</protein>
<feature type="region of interest" description="Disordered" evidence="1">
    <location>
        <begin position="196"/>
        <end position="247"/>
    </location>
</feature>
<reference evidence="2 3" key="1">
    <citation type="submission" date="2020-08" db="EMBL/GenBank/DDBJ databases">
        <authorList>
            <person name="Newling K."/>
            <person name="Davey J."/>
            <person name="Forrester S."/>
        </authorList>
    </citation>
    <scope>NUCLEOTIDE SEQUENCE [LARGE SCALE GENOMIC DNA]</scope>
    <source>
        <strain evidence="3">Crithidia deanei Carvalho (ATCC PRA-265)</strain>
    </source>
</reference>
<feature type="compositionally biased region" description="Basic and acidic residues" evidence="1">
    <location>
        <begin position="196"/>
        <end position="205"/>
    </location>
</feature>
<evidence type="ECO:0000313" key="2">
    <source>
        <dbReference type="EMBL" id="CAD2218632.1"/>
    </source>
</evidence>
<evidence type="ECO:0000256" key="1">
    <source>
        <dbReference type="SAM" id="MobiDB-lite"/>
    </source>
</evidence>
<evidence type="ECO:0000313" key="3">
    <source>
        <dbReference type="Proteomes" id="UP000515908"/>
    </source>
</evidence>
<proteinExistence type="predicted"/>
<keyword evidence="3" id="KW-1185">Reference proteome</keyword>
<feature type="compositionally biased region" description="Basic residues" evidence="1">
    <location>
        <begin position="214"/>
        <end position="226"/>
    </location>
</feature>
<feature type="compositionally biased region" description="Basic and acidic residues" evidence="1">
    <location>
        <begin position="233"/>
        <end position="247"/>
    </location>
</feature>
<dbReference type="AlphaFoldDB" id="A0A7G2CK93"/>
<dbReference type="EMBL" id="LR877155">
    <property type="protein sequence ID" value="CAD2218632.1"/>
    <property type="molecule type" value="Genomic_DNA"/>
</dbReference>
<dbReference type="Proteomes" id="UP000515908">
    <property type="component" value="Chromosome 11"/>
</dbReference>
<sequence length="390" mass="44266">MQCSDDWSTQNNEEFGRCVDSFLMAPLPQCLQSLTTVPAGAQEVAGGKVTLVFPGDTPSKGKRAVPIYEALLDKGRKSEEQKILRREMAIRDELSALQPSPCINLSGRSVGSGKIGREGRIEDKLLSRAKENETRWQEHVKEVIRSKEEKESVGLTFKPTITNKGKSSNAKFRTEAENYRNRLLQKRAEAMADQYNRETQGREASRGIPTISPHSRRLMSRSHLRSPPRTNRSRGEEHLDQHCTHKPEITRAARRAKPRYNDPVSSPRSTAEKEEWFHPRLNQKSVEIADSLPTTSWERLQSTECNDRDADDSARHSPRRIADLYLTGNYFSRLDEENSFSAATPSGNFRDPTQRTGSTARTLHHRLILSFEVCTIHCKLDSRCTHLLIC</sequence>
<organism evidence="2 3">
    <name type="scientific">Angomonas deanei</name>
    <dbReference type="NCBI Taxonomy" id="59799"/>
    <lineage>
        <taxon>Eukaryota</taxon>
        <taxon>Discoba</taxon>
        <taxon>Euglenozoa</taxon>
        <taxon>Kinetoplastea</taxon>
        <taxon>Metakinetoplastina</taxon>
        <taxon>Trypanosomatida</taxon>
        <taxon>Trypanosomatidae</taxon>
        <taxon>Strigomonadinae</taxon>
        <taxon>Angomonas</taxon>
    </lineage>
</organism>
<dbReference type="VEuPathDB" id="TriTrypDB:ADEAN_000612300"/>
<gene>
    <name evidence="2" type="ORF">ADEAN_000612300</name>
</gene>